<comment type="caution">
    <text evidence="2">The sequence shown here is derived from an EMBL/GenBank/DDBJ whole genome shotgun (WGS) entry which is preliminary data.</text>
</comment>
<protein>
    <submittedName>
        <fullName evidence="2">Uncharacterized protein</fullName>
    </submittedName>
</protein>
<keyword evidence="3" id="KW-1185">Reference proteome</keyword>
<gene>
    <name evidence="2" type="ORF">HNR10_005859</name>
</gene>
<evidence type="ECO:0000256" key="1">
    <source>
        <dbReference type="SAM" id="MobiDB-lite"/>
    </source>
</evidence>
<feature type="compositionally biased region" description="Polar residues" evidence="1">
    <location>
        <begin position="53"/>
        <end position="64"/>
    </location>
</feature>
<feature type="region of interest" description="Disordered" evidence="1">
    <location>
        <begin position="37"/>
        <end position="260"/>
    </location>
</feature>
<organism evidence="2 3">
    <name type="scientific">Nocardiopsis aegyptia</name>
    <dbReference type="NCBI Taxonomy" id="220378"/>
    <lineage>
        <taxon>Bacteria</taxon>
        <taxon>Bacillati</taxon>
        <taxon>Actinomycetota</taxon>
        <taxon>Actinomycetes</taxon>
        <taxon>Streptosporangiales</taxon>
        <taxon>Nocardiopsidaceae</taxon>
        <taxon>Nocardiopsis</taxon>
    </lineage>
</organism>
<feature type="compositionally biased region" description="Basic residues" evidence="1">
    <location>
        <begin position="100"/>
        <end position="114"/>
    </location>
</feature>
<feature type="compositionally biased region" description="Basic residues" evidence="1">
    <location>
        <begin position="243"/>
        <end position="260"/>
    </location>
</feature>
<feature type="compositionally biased region" description="Basic and acidic residues" evidence="1">
    <location>
        <begin position="200"/>
        <end position="235"/>
    </location>
</feature>
<reference evidence="2 3" key="1">
    <citation type="submission" date="2020-07" db="EMBL/GenBank/DDBJ databases">
        <title>Sequencing the genomes of 1000 actinobacteria strains.</title>
        <authorList>
            <person name="Klenk H.-P."/>
        </authorList>
    </citation>
    <scope>NUCLEOTIDE SEQUENCE [LARGE SCALE GENOMIC DNA]</scope>
    <source>
        <strain evidence="2 3">DSM 44442</strain>
    </source>
</reference>
<evidence type="ECO:0000313" key="2">
    <source>
        <dbReference type="EMBL" id="NYJ37978.1"/>
    </source>
</evidence>
<dbReference type="EMBL" id="JACCFS010000001">
    <property type="protein sequence ID" value="NYJ37978.1"/>
    <property type="molecule type" value="Genomic_DNA"/>
</dbReference>
<feature type="compositionally biased region" description="Basic and acidic residues" evidence="1">
    <location>
        <begin position="82"/>
        <end position="99"/>
    </location>
</feature>
<evidence type="ECO:0000313" key="3">
    <source>
        <dbReference type="Proteomes" id="UP000572051"/>
    </source>
</evidence>
<feature type="compositionally biased region" description="Basic residues" evidence="1">
    <location>
        <begin position="168"/>
        <end position="179"/>
    </location>
</feature>
<name>A0A7Z0EVC3_9ACTN</name>
<dbReference type="AlphaFoldDB" id="A0A7Z0EVC3"/>
<sequence length="260" mass="28846">MNERAARFRARWGRGVMAAAIANTCTGAVVAEWEVREDSDAGHCSSRAKKTDPSTACVRSSTGPAHSAFRERPSCDTGSARGDLHGHREPERAGETRAERPHRRPAYVHPHPRGRLPEGPQRLFGRHRLQGEGQPAGRGDRPPVHRRHQGPARSAGGPGNEAAARVGRGGRCRGAHRRDRTQLRAAVPDRGRGAKPRAQGPDRSRRAGRERRARERLGGHDRLCRLRPARRDSLRPEQLARAARPRWRPGRGHRPARPPR</sequence>
<dbReference type="Proteomes" id="UP000572051">
    <property type="component" value="Unassembled WGS sequence"/>
</dbReference>
<accession>A0A7Z0EVC3</accession>
<proteinExistence type="predicted"/>